<dbReference type="GO" id="GO:0140664">
    <property type="term" value="F:ATP-dependent DNA damage sensor activity"/>
    <property type="evidence" value="ECO:0007669"/>
    <property type="project" value="InterPro"/>
</dbReference>
<keyword evidence="5" id="KW-0067">ATP-binding</keyword>
<evidence type="ECO:0000259" key="10">
    <source>
        <dbReference type="PROSITE" id="PS50162"/>
    </source>
</evidence>
<dbReference type="InterPro" id="IPR020588">
    <property type="entry name" value="RecA_ATP-bd"/>
</dbReference>
<dbReference type="InterPro" id="IPR027417">
    <property type="entry name" value="P-loop_NTPase"/>
</dbReference>
<evidence type="ECO:0000256" key="6">
    <source>
        <dbReference type="ARBA" id="ARBA00023125"/>
    </source>
</evidence>
<keyword evidence="11" id="KW-1185">Reference proteome</keyword>
<comment type="similarity">
    <text evidence="2">Belongs to the RecA family. RAD51 subfamily.</text>
</comment>
<evidence type="ECO:0000256" key="3">
    <source>
        <dbReference type="ARBA" id="ARBA00022741"/>
    </source>
</evidence>
<evidence type="ECO:0000256" key="4">
    <source>
        <dbReference type="ARBA" id="ARBA00022763"/>
    </source>
</evidence>
<sequence length="383" mass="41923">MSLIRVGICAGMTEEVVRALNAANIRNLVEFIDAELEELVHTSGISYKELVALRRVVLAEFSAFPLQASDIYRKLIKSAAILCTGCIRLDQLLDGGLYTGEMTEIVGDSAVGKTQVCLSVTASVAKETKQNILYIDASATFSAERIREMVSVEDEESEENLEAVLSHIHCAKVFNVFELFEVLETIRQELIKQNSSFFGGLRLIICDSVSAVLSPLVGGHQTQGYSLLVQVAQKLKALALEYSLAVLVTNNIIGSDQSRPVASLGRTWQSVPHNRLHLSRQTPSPSNLGKLVGTITILKSCRQKGRERERLLLFSVCARVDCCPSAAATRCSCPNTKTILVTYTDSQRQTSCDTERRTALFIILATPALRSATAERSDVLVNL</sequence>
<dbReference type="InterPro" id="IPR047323">
    <property type="entry name" value="Rad51D_C"/>
</dbReference>
<organism evidence="11 12">
    <name type="scientific">Octopus sinensis</name>
    <name type="common">East Asian common octopus</name>
    <dbReference type="NCBI Taxonomy" id="2607531"/>
    <lineage>
        <taxon>Eukaryota</taxon>
        <taxon>Metazoa</taxon>
        <taxon>Spiralia</taxon>
        <taxon>Lophotrochozoa</taxon>
        <taxon>Mollusca</taxon>
        <taxon>Cephalopoda</taxon>
        <taxon>Coleoidea</taxon>
        <taxon>Octopodiformes</taxon>
        <taxon>Octopoda</taxon>
        <taxon>Incirrata</taxon>
        <taxon>Octopodidae</taxon>
        <taxon>Octopus</taxon>
    </lineage>
</organism>
<evidence type="ECO:0000256" key="8">
    <source>
        <dbReference type="ARBA" id="ARBA00023204"/>
    </source>
</evidence>
<dbReference type="PROSITE" id="PS50162">
    <property type="entry name" value="RECA_2"/>
    <property type="match status" value="1"/>
</dbReference>
<dbReference type="GO" id="GO:0033063">
    <property type="term" value="C:Rad51B-Rad51C-Rad51D-XRCC2 complex"/>
    <property type="evidence" value="ECO:0007669"/>
    <property type="project" value="TreeGrafter"/>
</dbReference>
<dbReference type="PANTHER" id="PTHR46457:SF1">
    <property type="entry name" value="DNA REPAIR PROTEIN RAD51 HOMOLOG 4"/>
    <property type="match status" value="1"/>
</dbReference>
<dbReference type="InterPro" id="IPR048943">
    <property type="entry name" value="RAD51D_N"/>
</dbReference>
<dbReference type="GO" id="GO:0007131">
    <property type="term" value="P:reciprocal meiotic recombination"/>
    <property type="evidence" value="ECO:0007669"/>
    <property type="project" value="TreeGrafter"/>
</dbReference>
<protein>
    <submittedName>
        <fullName evidence="12">DNA repair protein RAD51 homolog 4-like isoform X1</fullName>
    </submittedName>
</protein>
<keyword evidence="6" id="KW-0238">DNA-binding</keyword>
<dbReference type="GO" id="GO:0000724">
    <property type="term" value="P:double-strand break repair via homologous recombination"/>
    <property type="evidence" value="ECO:0007669"/>
    <property type="project" value="TreeGrafter"/>
</dbReference>
<gene>
    <name evidence="12" type="primary">LOC115217183</name>
</gene>
<dbReference type="SUPFAM" id="SSF52540">
    <property type="entry name" value="P-loop containing nucleoside triphosphate hydrolases"/>
    <property type="match status" value="1"/>
</dbReference>
<dbReference type="Gene3D" id="3.40.50.300">
    <property type="entry name" value="P-loop containing nucleotide triphosphate hydrolases"/>
    <property type="match status" value="1"/>
</dbReference>
<dbReference type="GO" id="GO:0042148">
    <property type="term" value="P:DNA strand invasion"/>
    <property type="evidence" value="ECO:0007669"/>
    <property type="project" value="TreeGrafter"/>
</dbReference>
<evidence type="ECO:0000313" key="12">
    <source>
        <dbReference type="RefSeq" id="XP_036363186.1"/>
    </source>
</evidence>
<keyword evidence="7" id="KW-0233">DNA recombination</keyword>
<keyword evidence="3" id="KW-0547">Nucleotide-binding</keyword>
<dbReference type="GO" id="GO:0005657">
    <property type="term" value="C:replication fork"/>
    <property type="evidence" value="ECO:0007669"/>
    <property type="project" value="TreeGrafter"/>
</dbReference>
<dbReference type="PANTHER" id="PTHR46457">
    <property type="entry name" value="DNA REPAIR PROTEIN RAD51 HOMOLOG 4"/>
    <property type="match status" value="1"/>
</dbReference>
<feature type="domain" description="RecA family profile 1" evidence="10">
    <location>
        <begin position="78"/>
        <end position="252"/>
    </location>
</feature>
<proteinExistence type="inferred from homology"/>
<dbReference type="RefSeq" id="XP_036363186.1">
    <property type="nucleotide sequence ID" value="XM_036507293.1"/>
</dbReference>
<dbReference type="Pfam" id="PF21794">
    <property type="entry name" value="RAD51D_N"/>
    <property type="match status" value="1"/>
</dbReference>
<dbReference type="InterPro" id="IPR051988">
    <property type="entry name" value="HRR_RAD51_Paralog"/>
</dbReference>
<comment type="subcellular location">
    <subcellularLocation>
        <location evidence="1">Nucleus</location>
    </subcellularLocation>
</comment>
<dbReference type="GO" id="GO:0005815">
    <property type="term" value="C:microtubule organizing center"/>
    <property type="evidence" value="ECO:0007669"/>
    <property type="project" value="TreeGrafter"/>
</dbReference>
<dbReference type="Pfam" id="PF08423">
    <property type="entry name" value="Rad51"/>
    <property type="match status" value="1"/>
</dbReference>
<evidence type="ECO:0000256" key="7">
    <source>
        <dbReference type="ARBA" id="ARBA00023172"/>
    </source>
</evidence>
<dbReference type="CDD" id="cd19489">
    <property type="entry name" value="Rad51D"/>
    <property type="match status" value="1"/>
</dbReference>
<evidence type="ECO:0000256" key="1">
    <source>
        <dbReference type="ARBA" id="ARBA00004123"/>
    </source>
</evidence>
<evidence type="ECO:0000256" key="5">
    <source>
        <dbReference type="ARBA" id="ARBA00022840"/>
    </source>
</evidence>
<name>A0A7E6F5Y8_9MOLL</name>
<dbReference type="InterPro" id="IPR013632">
    <property type="entry name" value="Rad51_C"/>
</dbReference>
<dbReference type="GO" id="GO:0003697">
    <property type="term" value="F:single-stranded DNA binding"/>
    <property type="evidence" value="ECO:0007669"/>
    <property type="project" value="TreeGrafter"/>
</dbReference>
<evidence type="ECO:0000256" key="2">
    <source>
        <dbReference type="ARBA" id="ARBA00007095"/>
    </source>
</evidence>
<keyword evidence="9" id="KW-0539">Nucleus</keyword>
<dbReference type="Proteomes" id="UP000515154">
    <property type="component" value="Linkage group LG11"/>
</dbReference>
<dbReference type="GO" id="GO:0000723">
    <property type="term" value="P:telomere maintenance"/>
    <property type="evidence" value="ECO:0007669"/>
    <property type="project" value="TreeGrafter"/>
</dbReference>
<accession>A0A7E6F5Y8</accession>
<evidence type="ECO:0000256" key="9">
    <source>
        <dbReference type="ARBA" id="ARBA00023242"/>
    </source>
</evidence>
<dbReference type="AlphaFoldDB" id="A0A7E6F5Y8"/>
<keyword evidence="8" id="KW-0234">DNA repair</keyword>
<evidence type="ECO:0000313" key="11">
    <source>
        <dbReference type="Proteomes" id="UP000515154"/>
    </source>
</evidence>
<dbReference type="GO" id="GO:0000400">
    <property type="term" value="F:four-way junction DNA binding"/>
    <property type="evidence" value="ECO:0007669"/>
    <property type="project" value="TreeGrafter"/>
</dbReference>
<reference evidence="12" key="1">
    <citation type="submission" date="2025-08" db="UniProtKB">
        <authorList>
            <consortium name="RefSeq"/>
        </authorList>
    </citation>
    <scope>IDENTIFICATION</scope>
</reference>
<keyword evidence="4" id="KW-0227">DNA damage</keyword>
<dbReference type="GO" id="GO:0005524">
    <property type="term" value="F:ATP binding"/>
    <property type="evidence" value="ECO:0007669"/>
    <property type="project" value="UniProtKB-KW"/>
</dbReference>